<dbReference type="PROSITE" id="PS50878">
    <property type="entry name" value="RT_POL"/>
    <property type="match status" value="1"/>
</dbReference>
<dbReference type="InterPro" id="IPR043502">
    <property type="entry name" value="DNA/RNA_pol_sf"/>
</dbReference>
<evidence type="ECO:0000259" key="2">
    <source>
        <dbReference type="PROSITE" id="PS50878"/>
    </source>
</evidence>
<dbReference type="Proteomes" id="UP000629468">
    <property type="component" value="Unassembled WGS sequence"/>
</dbReference>
<gene>
    <name evidence="3" type="ORF">Agabi119p4_8481</name>
</gene>
<dbReference type="InterPro" id="IPR036691">
    <property type="entry name" value="Endo/exonu/phosph_ase_sf"/>
</dbReference>
<feature type="compositionally biased region" description="Basic and acidic residues" evidence="1">
    <location>
        <begin position="924"/>
        <end position="934"/>
    </location>
</feature>
<dbReference type="SUPFAM" id="SSF56219">
    <property type="entry name" value="DNase I-like"/>
    <property type="match status" value="1"/>
</dbReference>
<feature type="region of interest" description="Disordered" evidence="1">
    <location>
        <begin position="856"/>
        <end position="946"/>
    </location>
</feature>
<evidence type="ECO:0000313" key="4">
    <source>
        <dbReference type="Proteomes" id="UP000629468"/>
    </source>
</evidence>
<organism evidence="3 4">
    <name type="scientific">Agaricus bisporus var. burnettii</name>
    <dbReference type="NCBI Taxonomy" id="192524"/>
    <lineage>
        <taxon>Eukaryota</taxon>
        <taxon>Fungi</taxon>
        <taxon>Dikarya</taxon>
        <taxon>Basidiomycota</taxon>
        <taxon>Agaricomycotina</taxon>
        <taxon>Agaricomycetes</taxon>
        <taxon>Agaricomycetidae</taxon>
        <taxon>Agaricales</taxon>
        <taxon>Agaricineae</taxon>
        <taxon>Agaricaceae</taxon>
        <taxon>Agaricus</taxon>
    </lineage>
</organism>
<evidence type="ECO:0000256" key="1">
    <source>
        <dbReference type="SAM" id="MobiDB-lite"/>
    </source>
</evidence>
<protein>
    <recommendedName>
        <fullName evidence="2">Reverse transcriptase domain-containing protein</fullName>
    </recommendedName>
</protein>
<dbReference type="Gene3D" id="3.60.10.10">
    <property type="entry name" value="Endonuclease/exonuclease/phosphatase"/>
    <property type="match status" value="1"/>
</dbReference>
<feature type="domain" description="Reverse transcriptase" evidence="2">
    <location>
        <begin position="514"/>
        <end position="800"/>
    </location>
</feature>
<comment type="caution">
    <text evidence="3">The sequence shown here is derived from an EMBL/GenBank/DDBJ whole genome shotgun (WGS) entry which is preliminary data.</text>
</comment>
<proteinExistence type="predicted"/>
<dbReference type="EMBL" id="JABXXO010000011">
    <property type="protein sequence ID" value="KAF7763944.1"/>
    <property type="molecule type" value="Genomic_DNA"/>
</dbReference>
<dbReference type="AlphaFoldDB" id="A0A8H7C764"/>
<accession>A0A8H7C764</accession>
<evidence type="ECO:0000313" key="3">
    <source>
        <dbReference type="EMBL" id="KAF7763944.1"/>
    </source>
</evidence>
<dbReference type="PANTHER" id="PTHR19446">
    <property type="entry name" value="REVERSE TRANSCRIPTASES"/>
    <property type="match status" value="1"/>
</dbReference>
<dbReference type="SUPFAM" id="SSF56672">
    <property type="entry name" value="DNA/RNA polymerases"/>
    <property type="match status" value="1"/>
</dbReference>
<name>A0A8H7C764_AGABI</name>
<dbReference type="InterPro" id="IPR000477">
    <property type="entry name" value="RT_dom"/>
</dbReference>
<reference evidence="3 4" key="1">
    <citation type="journal article" name="Sci. Rep.">
        <title>Telomere-to-telomere assembled and centromere annotated genomes of the two main subspecies of the button mushroom Agaricus bisporus reveal especially polymorphic chromosome ends.</title>
        <authorList>
            <person name="Sonnenberg A.S.M."/>
            <person name="Sedaghat-Telgerd N."/>
            <person name="Lavrijssen B."/>
            <person name="Ohm R.A."/>
            <person name="Hendrickx P.M."/>
            <person name="Scholtmeijer K."/>
            <person name="Baars J.J.P."/>
            <person name="van Peer A."/>
        </authorList>
    </citation>
    <scope>NUCLEOTIDE SEQUENCE [LARGE SCALE GENOMIC DNA]</scope>
    <source>
        <strain evidence="3 4">H119_p4</strain>
    </source>
</reference>
<dbReference type="CDD" id="cd01650">
    <property type="entry name" value="RT_nLTR_like"/>
    <property type="match status" value="1"/>
</dbReference>
<dbReference type="CDD" id="cd09076">
    <property type="entry name" value="L1-EN"/>
    <property type="match status" value="1"/>
</dbReference>
<sequence length="946" mass="108536">MREERLSILAIQEAHISSDGADEMNSLFKNLTILTSPDPQNVNSKGVAFVINQRLAAVGKNIKTTVVIPGRAILLETRWHNNETLTILNVYAPNDICENRDFWNTLEEKWANVSSNYPFPDVMLGDFNLTEEGIDRSTGRVENHGAVKSLQSLCTLLELSDGWRLRNPSERDYTFRHSANNHQSRIDRIYTSNETLMNSQDWEVTTPLIQTDHRMTSLRIAIPDTPFIGRGRWTIPNFVLGDRKFLQEIENKGKVLLNDLQTQIVPQPNPREIQTKWKNFKEDIIQTAKRFAKTPLTWIERRLKEIDVRLKILNNDIIEDETTKKEELRALHSEQTKLITLQFNARRDVTAARNQLEGETICKYWTNLNRAQKSRDLIRKLRKPDHGNRQGEERFAKRSDEMAEIARAHHNNLQSAGILYDDESTAIREEAIRVTLKHITNTLNPAEKEALAENINQIEVTMALASASNGKSPGLDGIPYELWKILHQRNNNLKKAGNNGFNIAETLQRVFNNIETHGLNTADKFNEGWMCPIFKKNDNTEIANYRPITVLNTDYKIMSKAIQSKLALAAPSIIHKNQAGFMKRRSIIDHIQTINQMTDFVEISPENEGAILALDQEKAYDKIAHDYLFKTMEKLDFPQKFIKTVRALYHEAETQVMINGVLSSPFKVTRGVRQGDPLSCLLFNIAIEPLACMIRNSELVGMKIPNLRERLKLLLFADNTTVFLTKHDKYSNLTKILETWCNAARAKFNITKTEIIPIGSRHFRDMLTQTRKLNKNDDPIPPNIHFAQQGEEVRILGAWIGNGGREVTKWRKISGEIENRLERWNKGNPGIEGRRHVVQMMVGGCSQYLTSAHGMPKEKQSHLGCPPENIPKVRRPETGMAFYSPTPNENEERLEQNNWNDTELRPKNQPNNPALETQDPEAPESLKRYDKFEEGNENWPRPSLPK</sequence>
<dbReference type="Pfam" id="PF00078">
    <property type="entry name" value="RVT_1"/>
    <property type="match status" value="1"/>
</dbReference>